<dbReference type="GeneID" id="7195785"/>
<keyword evidence="1" id="KW-1133">Transmembrane helix</keyword>
<dbReference type="Gene3D" id="1.25.40.10">
    <property type="entry name" value="Tetratricopeptide repeat domain"/>
    <property type="match status" value="1"/>
</dbReference>
<evidence type="ECO:0008006" key="4">
    <source>
        <dbReference type="Google" id="ProtNLM"/>
    </source>
</evidence>
<reference evidence="2 3" key="1">
    <citation type="journal article" date="2008" name="Nature">
        <title>The Phaeodactylum genome reveals the evolutionary history of diatom genomes.</title>
        <authorList>
            <person name="Bowler C."/>
            <person name="Allen A.E."/>
            <person name="Badger J.H."/>
            <person name="Grimwood J."/>
            <person name="Jabbari K."/>
            <person name="Kuo A."/>
            <person name="Maheswari U."/>
            <person name="Martens C."/>
            <person name="Maumus F."/>
            <person name="Otillar R.P."/>
            <person name="Rayko E."/>
            <person name="Salamov A."/>
            <person name="Vandepoele K."/>
            <person name="Beszteri B."/>
            <person name="Gruber A."/>
            <person name="Heijde M."/>
            <person name="Katinka M."/>
            <person name="Mock T."/>
            <person name="Valentin K."/>
            <person name="Verret F."/>
            <person name="Berges J.A."/>
            <person name="Brownlee C."/>
            <person name="Cadoret J.P."/>
            <person name="Chiovitti A."/>
            <person name="Choi C.J."/>
            <person name="Coesel S."/>
            <person name="De Martino A."/>
            <person name="Detter J.C."/>
            <person name="Durkin C."/>
            <person name="Falciatore A."/>
            <person name="Fournet J."/>
            <person name="Haruta M."/>
            <person name="Huysman M.J."/>
            <person name="Jenkins B.D."/>
            <person name="Jiroutova K."/>
            <person name="Jorgensen R.E."/>
            <person name="Joubert Y."/>
            <person name="Kaplan A."/>
            <person name="Kroger N."/>
            <person name="Kroth P.G."/>
            <person name="La Roche J."/>
            <person name="Lindquist E."/>
            <person name="Lommer M."/>
            <person name="Martin-Jezequel V."/>
            <person name="Lopez P.J."/>
            <person name="Lucas S."/>
            <person name="Mangogna M."/>
            <person name="McGinnis K."/>
            <person name="Medlin L.K."/>
            <person name="Montsant A."/>
            <person name="Oudot-Le Secq M.P."/>
            <person name="Napoli C."/>
            <person name="Obornik M."/>
            <person name="Parker M.S."/>
            <person name="Petit J.L."/>
            <person name="Porcel B.M."/>
            <person name="Poulsen N."/>
            <person name="Robison M."/>
            <person name="Rychlewski L."/>
            <person name="Rynearson T.A."/>
            <person name="Schmutz J."/>
            <person name="Shapiro H."/>
            <person name="Siaut M."/>
            <person name="Stanley M."/>
            <person name="Sussman M.R."/>
            <person name="Taylor A.R."/>
            <person name="Vardi A."/>
            <person name="von Dassow P."/>
            <person name="Vyverman W."/>
            <person name="Willis A."/>
            <person name="Wyrwicz L.S."/>
            <person name="Rokhsar D.S."/>
            <person name="Weissenbach J."/>
            <person name="Armbrust E.V."/>
            <person name="Green B.R."/>
            <person name="Van de Peer Y."/>
            <person name="Grigoriev I.V."/>
        </authorList>
    </citation>
    <scope>NUCLEOTIDE SEQUENCE [LARGE SCALE GENOMIC DNA]</scope>
    <source>
        <strain evidence="2 3">CCAP 1055/1</strain>
    </source>
</reference>
<reference evidence="3" key="2">
    <citation type="submission" date="2008-08" db="EMBL/GenBank/DDBJ databases">
        <authorList>
            <consortium name="Diatom Consortium"/>
            <person name="Grigoriev I."/>
            <person name="Grimwood J."/>
            <person name="Kuo A."/>
            <person name="Otillar R.P."/>
            <person name="Salamov A."/>
            <person name="Detter J.C."/>
            <person name="Lindquist E."/>
            <person name="Shapiro H."/>
            <person name="Lucas S."/>
            <person name="Glavina del Rio T."/>
            <person name="Pitluck S."/>
            <person name="Rokhsar D."/>
            <person name="Bowler C."/>
        </authorList>
    </citation>
    <scope>GENOME REANNOTATION</scope>
    <source>
        <strain evidence="3">CCAP 1055/1</strain>
    </source>
</reference>
<dbReference type="InterPro" id="IPR016543">
    <property type="entry name" value="Fis1"/>
</dbReference>
<dbReference type="OrthoDB" id="421154at2759"/>
<dbReference type="InParanoid" id="B7GAG7"/>
<keyword evidence="1" id="KW-0812">Transmembrane</keyword>
<dbReference type="eggNOG" id="ENOG502QYY0">
    <property type="taxonomic scope" value="Eukaryota"/>
</dbReference>
<dbReference type="Proteomes" id="UP000000759">
    <property type="component" value="Chromosome 22"/>
</dbReference>
<dbReference type="KEGG" id="pti:PHATRDRAFT_49399"/>
<organism evidence="2 3">
    <name type="scientific">Phaeodactylum tricornutum (strain CCAP 1055/1)</name>
    <dbReference type="NCBI Taxonomy" id="556484"/>
    <lineage>
        <taxon>Eukaryota</taxon>
        <taxon>Sar</taxon>
        <taxon>Stramenopiles</taxon>
        <taxon>Ochrophyta</taxon>
        <taxon>Bacillariophyta</taxon>
        <taxon>Bacillariophyceae</taxon>
        <taxon>Bacillariophycidae</taxon>
        <taxon>Naviculales</taxon>
        <taxon>Phaeodactylaceae</taxon>
        <taxon>Phaeodactylum</taxon>
    </lineage>
</organism>
<dbReference type="GO" id="GO:0005778">
    <property type="term" value="C:peroxisomal membrane"/>
    <property type="evidence" value="ECO:0007669"/>
    <property type="project" value="TreeGrafter"/>
</dbReference>
<dbReference type="GO" id="GO:0005741">
    <property type="term" value="C:mitochondrial outer membrane"/>
    <property type="evidence" value="ECO:0007669"/>
    <property type="project" value="TreeGrafter"/>
</dbReference>
<dbReference type="SUPFAM" id="SSF48452">
    <property type="entry name" value="TPR-like"/>
    <property type="match status" value="1"/>
</dbReference>
<feature type="transmembrane region" description="Helical" evidence="1">
    <location>
        <begin position="138"/>
        <end position="160"/>
    </location>
</feature>
<dbReference type="HOGENOM" id="CLU_1638675_0_0_1"/>
<evidence type="ECO:0000256" key="1">
    <source>
        <dbReference type="SAM" id="Phobius"/>
    </source>
</evidence>
<dbReference type="GO" id="GO:0000422">
    <property type="term" value="P:autophagy of mitochondrion"/>
    <property type="evidence" value="ECO:0007669"/>
    <property type="project" value="TreeGrafter"/>
</dbReference>
<dbReference type="FunCoup" id="B7GAG7">
    <property type="interactions" value="172"/>
</dbReference>
<accession>B7GAG7</accession>
<dbReference type="GO" id="GO:0000266">
    <property type="term" value="P:mitochondrial fission"/>
    <property type="evidence" value="ECO:0007669"/>
    <property type="project" value="InterPro"/>
</dbReference>
<sequence length="162" mass="17569">MGETKATQKEVRDEWERKLALSAPSRELLEELALACAKEDSPLATFQYAFALSKSSQASELRYAVSILDGLVKDGYEHQVDCMYGSATALYLLGDHKEARARCEAILRTQPSARFAKELHLASIEAEEDKKREQLKTAALGSVGAAAAIGVVAGIASLLLKK</sequence>
<name>B7GAG7_PHATC</name>
<gene>
    <name evidence="2" type="ORF">PHATRDRAFT_49399</name>
</gene>
<proteinExistence type="predicted"/>
<keyword evidence="3" id="KW-1185">Reference proteome</keyword>
<dbReference type="AlphaFoldDB" id="B7GAG7"/>
<dbReference type="InterPro" id="IPR011990">
    <property type="entry name" value="TPR-like_helical_dom_sf"/>
</dbReference>
<dbReference type="GO" id="GO:0016559">
    <property type="term" value="P:peroxisome fission"/>
    <property type="evidence" value="ECO:0007669"/>
    <property type="project" value="TreeGrafter"/>
</dbReference>
<dbReference type="PANTHER" id="PTHR13247">
    <property type="entry name" value="TETRATRICOPEPTIDE REPEAT PROTEIN 11 TPR REPEAT PROTEIN 11"/>
    <property type="match status" value="1"/>
</dbReference>
<dbReference type="EMBL" id="CM000624">
    <property type="protein sequence ID" value="EEC44248.1"/>
    <property type="molecule type" value="Genomic_DNA"/>
</dbReference>
<dbReference type="PANTHER" id="PTHR13247:SF0">
    <property type="entry name" value="MITOCHONDRIAL FISSION 1 PROTEIN"/>
    <property type="match status" value="1"/>
</dbReference>
<dbReference type="OMA" id="TFQYAFA"/>
<evidence type="ECO:0000313" key="2">
    <source>
        <dbReference type="EMBL" id="EEC44248.1"/>
    </source>
</evidence>
<dbReference type="RefSeq" id="XP_002184070.1">
    <property type="nucleotide sequence ID" value="XM_002184034.1"/>
</dbReference>
<keyword evidence="1" id="KW-0472">Membrane</keyword>
<protein>
    <recommendedName>
        <fullName evidence="4">Mitochondrial fission 1 protein</fullName>
    </recommendedName>
</protein>
<evidence type="ECO:0000313" key="3">
    <source>
        <dbReference type="Proteomes" id="UP000000759"/>
    </source>
</evidence>
<dbReference type="PaxDb" id="2850-Phatr49399"/>